<name>A0A7I8JI52_SPIIN</name>
<sequence length="157" mass="17302">MLSPNRSHGVPSVWIFREEGIGSSGKRLHYKGTHFHRVVTGFMIQGGDIVRGDGTGSDSIYGRNFSDENFKLKHSQAGIVSMVNFGPDSNGSQFFITTVKTSWLDGEHVVFGKVIDGMDTVFTIEAAAGTYREPRRKAVITDSGEIPRANWEDHNPS</sequence>
<gene>
    <name evidence="7" type="ORF">SI7747_13016203</name>
</gene>
<keyword evidence="3 5" id="KW-0697">Rotamase</keyword>
<evidence type="ECO:0000313" key="8">
    <source>
        <dbReference type="Proteomes" id="UP001189122"/>
    </source>
</evidence>
<dbReference type="GO" id="GO:0016018">
    <property type="term" value="F:cyclosporin A binding"/>
    <property type="evidence" value="ECO:0007669"/>
    <property type="project" value="TreeGrafter"/>
</dbReference>
<evidence type="ECO:0000259" key="6">
    <source>
        <dbReference type="PROSITE" id="PS50072"/>
    </source>
</evidence>
<dbReference type="InterPro" id="IPR029000">
    <property type="entry name" value="Cyclophilin-like_dom_sf"/>
</dbReference>
<dbReference type="FunFam" id="2.40.100.10:FF:000025">
    <property type="entry name" value="Peptidyl-prolyl cis-trans isomerase CYP19-2"/>
    <property type="match status" value="1"/>
</dbReference>
<dbReference type="InterPro" id="IPR002130">
    <property type="entry name" value="Cyclophilin-type_PPIase_dom"/>
</dbReference>
<evidence type="ECO:0000256" key="3">
    <source>
        <dbReference type="ARBA" id="ARBA00023110"/>
    </source>
</evidence>
<organism evidence="7">
    <name type="scientific">Spirodela intermedia</name>
    <name type="common">Intermediate duckweed</name>
    <dbReference type="NCBI Taxonomy" id="51605"/>
    <lineage>
        <taxon>Eukaryota</taxon>
        <taxon>Viridiplantae</taxon>
        <taxon>Streptophyta</taxon>
        <taxon>Embryophyta</taxon>
        <taxon>Tracheophyta</taxon>
        <taxon>Spermatophyta</taxon>
        <taxon>Magnoliopsida</taxon>
        <taxon>Liliopsida</taxon>
        <taxon>Araceae</taxon>
        <taxon>Lemnoideae</taxon>
        <taxon>Spirodela</taxon>
    </lineage>
</organism>
<dbReference type="Proteomes" id="UP001189122">
    <property type="component" value="Unassembled WGS sequence"/>
</dbReference>
<reference evidence="7 8" key="1">
    <citation type="submission" date="2019-12" db="EMBL/GenBank/DDBJ databases">
        <authorList>
            <person name="Scholz U."/>
            <person name="Mascher M."/>
            <person name="Fiebig A."/>
        </authorList>
    </citation>
    <scope>NUCLEOTIDE SEQUENCE</scope>
</reference>
<evidence type="ECO:0000313" key="7">
    <source>
        <dbReference type="EMBL" id="CAA2630557.1"/>
    </source>
</evidence>
<protein>
    <recommendedName>
        <fullName evidence="5">Peptidyl-prolyl cis-trans isomerase</fullName>
        <shortName evidence="5">PPIase</shortName>
        <ecNumber evidence="5">5.2.1.8</ecNumber>
    </recommendedName>
</protein>
<accession>A0A7I8JI52</accession>
<evidence type="ECO:0000256" key="4">
    <source>
        <dbReference type="ARBA" id="ARBA00023235"/>
    </source>
</evidence>
<dbReference type="AlphaFoldDB" id="A0A7I8JI52"/>
<dbReference type="PROSITE" id="PS00170">
    <property type="entry name" value="CSA_PPIASE_1"/>
    <property type="match status" value="1"/>
</dbReference>
<dbReference type="PROSITE" id="PS50072">
    <property type="entry name" value="CSA_PPIASE_2"/>
    <property type="match status" value="1"/>
</dbReference>
<dbReference type="GO" id="GO:0003755">
    <property type="term" value="F:peptidyl-prolyl cis-trans isomerase activity"/>
    <property type="evidence" value="ECO:0007669"/>
    <property type="project" value="UniProtKB-UniRule"/>
</dbReference>
<dbReference type="SUPFAM" id="SSF50891">
    <property type="entry name" value="Cyclophilin-like"/>
    <property type="match status" value="1"/>
</dbReference>
<dbReference type="EC" id="5.2.1.8" evidence="5"/>
<proteinExistence type="inferred from homology"/>
<evidence type="ECO:0000256" key="1">
    <source>
        <dbReference type="ARBA" id="ARBA00000971"/>
    </source>
</evidence>
<evidence type="ECO:0000256" key="5">
    <source>
        <dbReference type="RuleBase" id="RU363019"/>
    </source>
</evidence>
<comment type="function">
    <text evidence="5">PPIases accelerate the folding of proteins. It catalyzes the cis-trans isomerization of proline imidic peptide bonds in oligopeptides.</text>
</comment>
<dbReference type="Gene3D" id="2.40.100.10">
    <property type="entry name" value="Cyclophilin-like"/>
    <property type="match status" value="1"/>
</dbReference>
<evidence type="ECO:0000256" key="2">
    <source>
        <dbReference type="ARBA" id="ARBA00007365"/>
    </source>
</evidence>
<dbReference type="GO" id="GO:0006457">
    <property type="term" value="P:protein folding"/>
    <property type="evidence" value="ECO:0007669"/>
    <property type="project" value="InterPro"/>
</dbReference>
<dbReference type="PANTHER" id="PTHR11071:SF449">
    <property type="entry name" value="PEPTIDYL-PROLYL CIS-TRANS ISOMERASE CYP21-1"/>
    <property type="match status" value="1"/>
</dbReference>
<dbReference type="PRINTS" id="PR00153">
    <property type="entry name" value="CSAPPISMRASE"/>
</dbReference>
<dbReference type="EMBL" id="CACRZD030000013">
    <property type="protein sequence ID" value="CAA6669800.1"/>
    <property type="molecule type" value="Genomic_DNA"/>
</dbReference>
<dbReference type="InterPro" id="IPR020892">
    <property type="entry name" value="Cyclophilin-type_PPIase_CS"/>
</dbReference>
<dbReference type="PANTHER" id="PTHR11071">
    <property type="entry name" value="PEPTIDYL-PROLYL CIS-TRANS ISOMERASE"/>
    <property type="match status" value="1"/>
</dbReference>
<feature type="domain" description="PPIase cyclophilin-type" evidence="6">
    <location>
        <begin position="1"/>
        <end position="145"/>
    </location>
</feature>
<dbReference type="Pfam" id="PF00160">
    <property type="entry name" value="Pro_isomerase"/>
    <property type="match status" value="1"/>
</dbReference>
<comment type="catalytic activity">
    <reaction evidence="1 5">
        <text>[protein]-peptidylproline (omega=180) = [protein]-peptidylproline (omega=0)</text>
        <dbReference type="Rhea" id="RHEA:16237"/>
        <dbReference type="Rhea" id="RHEA-COMP:10747"/>
        <dbReference type="Rhea" id="RHEA-COMP:10748"/>
        <dbReference type="ChEBI" id="CHEBI:83833"/>
        <dbReference type="ChEBI" id="CHEBI:83834"/>
        <dbReference type="EC" id="5.2.1.8"/>
    </reaction>
</comment>
<keyword evidence="8" id="KW-1185">Reference proteome</keyword>
<dbReference type="EMBL" id="LR743600">
    <property type="protein sequence ID" value="CAA2630557.1"/>
    <property type="molecule type" value="Genomic_DNA"/>
</dbReference>
<keyword evidence="4 5" id="KW-0413">Isomerase</keyword>
<dbReference type="GO" id="GO:0005737">
    <property type="term" value="C:cytoplasm"/>
    <property type="evidence" value="ECO:0007669"/>
    <property type="project" value="TreeGrafter"/>
</dbReference>
<comment type="similarity">
    <text evidence="2 5">Belongs to the cyclophilin-type PPIase family.</text>
</comment>